<dbReference type="EMBL" id="KZ613790">
    <property type="protein sequence ID" value="PMD60307.1"/>
    <property type="molecule type" value="Genomic_DNA"/>
</dbReference>
<keyword evidence="3" id="KW-1185">Reference proteome</keyword>
<protein>
    <recommendedName>
        <fullName evidence="4">Secreted protein</fullName>
    </recommendedName>
</protein>
<dbReference type="GeneID" id="36580511"/>
<dbReference type="RefSeq" id="XP_024737211.1">
    <property type="nucleotide sequence ID" value="XM_024872430.1"/>
</dbReference>
<sequence length="123" mass="14194">LHKRKVFVLLLCPLCTRRAQLKVKLRSSITRNSTSFQTRYASSAFFHPRQSRKNVFGIIREKSNVSRQPGRSSILQSTLIHLGWCIRSQAHDIPQWVSFRSKAKSLACFESIPVRQCRTGHID</sequence>
<proteinExistence type="predicted"/>
<dbReference type="InParanoid" id="A0A2J6TB99"/>
<reference evidence="2 3" key="1">
    <citation type="submission" date="2016-04" db="EMBL/GenBank/DDBJ databases">
        <title>A degradative enzymes factory behind the ericoid mycorrhizal symbiosis.</title>
        <authorList>
            <consortium name="DOE Joint Genome Institute"/>
            <person name="Martino E."/>
            <person name="Morin E."/>
            <person name="Grelet G."/>
            <person name="Kuo A."/>
            <person name="Kohler A."/>
            <person name="Daghino S."/>
            <person name="Barry K."/>
            <person name="Choi C."/>
            <person name="Cichocki N."/>
            <person name="Clum A."/>
            <person name="Copeland A."/>
            <person name="Hainaut M."/>
            <person name="Haridas S."/>
            <person name="Labutti K."/>
            <person name="Lindquist E."/>
            <person name="Lipzen A."/>
            <person name="Khouja H.-R."/>
            <person name="Murat C."/>
            <person name="Ohm R."/>
            <person name="Olson A."/>
            <person name="Spatafora J."/>
            <person name="Veneault-Fourrey C."/>
            <person name="Henrissat B."/>
            <person name="Grigoriev I."/>
            <person name="Martin F."/>
            <person name="Perotto S."/>
        </authorList>
    </citation>
    <scope>NUCLEOTIDE SEQUENCE [LARGE SCALE GENOMIC DNA]</scope>
    <source>
        <strain evidence="2 3">E</strain>
    </source>
</reference>
<evidence type="ECO:0000256" key="1">
    <source>
        <dbReference type="SAM" id="SignalP"/>
    </source>
</evidence>
<gene>
    <name evidence="2" type="ORF">K444DRAFT_390194</name>
</gene>
<evidence type="ECO:0000313" key="2">
    <source>
        <dbReference type="EMBL" id="PMD60307.1"/>
    </source>
</evidence>
<evidence type="ECO:0008006" key="4">
    <source>
        <dbReference type="Google" id="ProtNLM"/>
    </source>
</evidence>
<feature type="chain" id="PRO_5014451114" description="Secreted protein" evidence="1">
    <location>
        <begin position="22"/>
        <end position="123"/>
    </location>
</feature>
<keyword evidence="1" id="KW-0732">Signal</keyword>
<evidence type="ECO:0000313" key="3">
    <source>
        <dbReference type="Proteomes" id="UP000235371"/>
    </source>
</evidence>
<dbReference type="AlphaFoldDB" id="A0A2J6TB99"/>
<feature type="non-terminal residue" evidence="2">
    <location>
        <position position="1"/>
    </location>
</feature>
<feature type="signal peptide" evidence="1">
    <location>
        <begin position="1"/>
        <end position="21"/>
    </location>
</feature>
<name>A0A2J6TB99_9HELO</name>
<dbReference type="Proteomes" id="UP000235371">
    <property type="component" value="Unassembled WGS sequence"/>
</dbReference>
<organism evidence="2 3">
    <name type="scientific">Hyaloscypha bicolor E</name>
    <dbReference type="NCBI Taxonomy" id="1095630"/>
    <lineage>
        <taxon>Eukaryota</taxon>
        <taxon>Fungi</taxon>
        <taxon>Dikarya</taxon>
        <taxon>Ascomycota</taxon>
        <taxon>Pezizomycotina</taxon>
        <taxon>Leotiomycetes</taxon>
        <taxon>Helotiales</taxon>
        <taxon>Hyaloscyphaceae</taxon>
        <taxon>Hyaloscypha</taxon>
        <taxon>Hyaloscypha bicolor</taxon>
    </lineage>
</organism>
<accession>A0A2J6TB99</accession>